<feature type="compositionally biased region" description="Low complexity" evidence="1">
    <location>
        <begin position="55"/>
        <end position="84"/>
    </location>
</feature>
<feature type="compositionally biased region" description="Basic and acidic residues" evidence="1">
    <location>
        <begin position="23"/>
        <end position="54"/>
    </location>
</feature>
<protein>
    <submittedName>
        <fullName evidence="2">Uncharacterized protein</fullName>
    </submittedName>
</protein>
<evidence type="ECO:0000313" key="2">
    <source>
        <dbReference type="EMBL" id="SVC29353.1"/>
    </source>
</evidence>
<dbReference type="PROSITE" id="PS51257">
    <property type="entry name" value="PROKAR_LIPOPROTEIN"/>
    <property type="match status" value="1"/>
</dbReference>
<sequence length="125" mass="12910">MKPFLTTTIAALLMAGCGQSENQHSHDHGDSEHHQTDADVEAKNDSANKEEVKLAEPVAEAAVQPPSEVKPAEPVAETEPAAEVGKAANPQTDRALRGAIAKGNIEAVKQQLAAGADVNAKNVGG</sequence>
<name>A0A382L0S8_9ZZZZ</name>
<reference evidence="2" key="1">
    <citation type="submission" date="2018-05" db="EMBL/GenBank/DDBJ databases">
        <authorList>
            <person name="Lanie J.A."/>
            <person name="Ng W.-L."/>
            <person name="Kazmierczak K.M."/>
            <person name="Andrzejewski T.M."/>
            <person name="Davidsen T.M."/>
            <person name="Wayne K.J."/>
            <person name="Tettelin H."/>
            <person name="Glass J.I."/>
            <person name="Rusch D."/>
            <person name="Podicherti R."/>
            <person name="Tsui H.-C.T."/>
            <person name="Winkler M.E."/>
        </authorList>
    </citation>
    <scope>NUCLEOTIDE SEQUENCE</scope>
</reference>
<dbReference type="AlphaFoldDB" id="A0A382L0S8"/>
<accession>A0A382L0S8</accession>
<feature type="region of interest" description="Disordered" evidence="1">
    <location>
        <begin position="18"/>
        <end position="91"/>
    </location>
</feature>
<evidence type="ECO:0000256" key="1">
    <source>
        <dbReference type="SAM" id="MobiDB-lite"/>
    </source>
</evidence>
<dbReference type="EMBL" id="UINC01083546">
    <property type="protein sequence ID" value="SVC29353.1"/>
    <property type="molecule type" value="Genomic_DNA"/>
</dbReference>
<proteinExistence type="predicted"/>
<gene>
    <name evidence="2" type="ORF">METZ01_LOCUS282207</name>
</gene>
<organism evidence="2">
    <name type="scientific">marine metagenome</name>
    <dbReference type="NCBI Taxonomy" id="408172"/>
    <lineage>
        <taxon>unclassified sequences</taxon>
        <taxon>metagenomes</taxon>
        <taxon>ecological metagenomes</taxon>
    </lineage>
</organism>
<feature type="non-terminal residue" evidence="2">
    <location>
        <position position="125"/>
    </location>
</feature>